<dbReference type="Pfam" id="PF14016">
    <property type="entry name" value="DUF4232"/>
    <property type="match status" value="1"/>
</dbReference>
<protein>
    <recommendedName>
        <fullName evidence="1">DUF4232 domain-containing protein</fullName>
    </recommendedName>
</protein>
<dbReference type="InterPro" id="IPR025326">
    <property type="entry name" value="DUF4232"/>
</dbReference>
<feature type="domain" description="DUF4232" evidence="1">
    <location>
        <begin position="3"/>
        <end position="108"/>
    </location>
</feature>
<gene>
    <name evidence="2" type="ORF">GCM10010326_76830</name>
</gene>
<accession>A0ABQ3B059</accession>
<organism evidence="2 3">
    <name type="scientific">Streptomyces xanthochromogenes</name>
    <dbReference type="NCBI Taxonomy" id="67384"/>
    <lineage>
        <taxon>Bacteria</taxon>
        <taxon>Bacillati</taxon>
        <taxon>Actinomycetota</taxon>
        <taxon>Actinomycetes</taxon>
        <taxon>Kitasatosporales</taxon>
        <taxon>Streptomycetaceae</taxon>
        <taxon>Streptomyces</taxon>
    </lineage>
</organism>
<keyword evidence="3" id="KW-1185">Reference proteome</keyword>
<dbReference type="EMBL" id="BMUU01000026">
    <property type="protein sequence ID" value="GGY71272.1"/>
    <property type="molecule type" value="Genomic_DNA"/>
</dbReference>
<evidence type="ECO:0000313" key="2">
    <source>
        <dbReference type="EMBL" id="GGY71272.1"/>
    </source>
</evidence>
<name>A0ABQ3B059_9ACTN</name>
<evidence type="ECO:0000259" key="1">
    <source>
        <dbReference type="Pfam" id="PF14016"/>
    </source>
</evidence>
<evidence type="ECO:0000313" key="3">
    <source>
        <dbReference type="Proteomes" id="UP000600946"/>
    </source>
</evidence>
<proteinExistence type="predicted"/>
<sequence>MGSVLITFTNKGGDCRMAGFPGVDLKTNYGNQAVDRNKQEVGIPFTLRAGKTATADVVYPMNDTGGSGVHVTALVITPPNETHPITARVDFSLPVSDKDTGRLEVTPVFKPVS</sequence>
<comment type="caution">
    <text evidence="2">The sequence shown here is derived from an EMBL/GenBank/DDBJ whole genome shotgun (WGS) entry which is preliminary data.</text>
</comment>
<reference evidence="3" key="1">
    <citation type="journal article" date="2019" name="Int. J. Syst. Evol. Microbiol.">
        <title>The Global Catalogue of Microorganisms (GCM) 10K type strain sequencing project: providing services to taxonomists for standard genome sequencing and annotation.</title>
        <authorList>
            <consortium name="The Broad Institute Genomics Platform"/>
            <consortium name="The Broad Institute Genome Sequencing Center for Infectious Disease"/>
            <person name="Wu L."/>
            <person name="Ma J."/>
        </authorList>
    </citation>
    <scope>NUCLEOTIDE SEQUENCE [LARGE SCALE GENOMIC DNA]</scope>
    <source>
        <strain evidence="3">JCM 4594</strain>
    </source>
</reference>
<dbReference type="Proteomes" id="UP000600946">
    <property type="component" value="Unassembled WGS sequence"/>
</dbReference>